<keyword evidence="1" id="KW-0812">Transmembrane</keyword>
<protein>
    <submittedName>
        <fullName evidence="2">Uncharacterized protein</fullName>
    </submittedName>
</protein>
<evidence type="ECO:0000313" key="3">
    <source>
        <dbReference type="Proteomes" id="UP001239445"/>
    </source>
</evidence>
<feature type="transmembrane region" description="Helical" evidence="1">
    <location>
        <begin position="81"/>
        <end position="103"/>
    </location>
</feature>
<dbReference type="Proteomes" id="UP001239445">
    <property type="component" value="Unassembled WGS sequence"/>
</dbReference>
<evidence type="ECO:0000256" key="1">
    <source>
        <dbReference type="SAM" id="Phobius"/>
    </source>
</evidence>
<sequence length="484" mass="54675">MRSFSPECTLPSEDGVFVQDPNVRSTMSIVWSSLIIIFLCTWSILHLNVPPQLRPLPPPKSSWESCRRAFFQAWYPFRRKALWMIFVMLVPEYPLGLAIGKYWSARLSTSRILEFQRSEKHESEAEWTLTHSLYADMGGFVLKFEPSPLDMGDVVGQDDTSKGFREFANRHTEGYPHLGPFDWNPHKDHYELARRWSRTFVHFAGASRFLMGDAWTLTSAQLLKARQYGIIAALPDISEAQIRDKSKGDMLVKLLALVQVIWLCIQLAIRAATGRESSQIEIAALAFAVCSFITYSHLVFQPKDIQTPTTIRATRSPDYDEFKIFMAMRPTELVTTPFGIRTYAMSSPMVADFSGSPRLHRKLQLSAGYGFLAGLTVFGAIHLIAWNLHFPTQVELLLWRVSGLGVTALPLMAGSINFVSDAWEDSHGWRKQVSVVADLCVGIIGLVVFPAARVYLLVEAFRSTYYLPPSTYISTWVANIPHIG</sequence>
<feature type="transmembrane region" description="Helical" evidence="1">
    <location>
        <begin position="397"/>
        <end position="423"/>
    </location>
</feature>
<organism evidence="2 3">
    <name type="scientific">Echria macrotheca</name>
    <dbReference type="NCBI Taxonomy" id="438768"/>
    <lineage>
        <taxon>Eukaryota</taxon>
        <taxon>Fungi</taxon>
        <taxon>Dikarya</taxon>
        <taxon>Ascomycota</taxon>
        <taxon>Pezizomycotina</taxon>
        <taxon>Sordariomycetes</taxon>
        <taxon>Sordariomycetidae</taxon>
        <taxon>Sordariales</taxon>
        <taxon>Schizotheciaceae</taxon>
        <taxon>Echria</taxon>
    </lineage>
</organism>
<dbReference type="AlphaFoldDB" id="A0AAJ0B7A2"/>
<reference evidence="2" key="1">
    <citation type="submission" date="2023-06" db="EMBL/GenBank/DDBJ databases">
        <title>Genome-scale phylogeny and comparative genomics of the fungal order Sordariales.</title>
        <authorList>
            <consortium name="Lawrence Berkeley National Laboratory"/>
            <person name="Hensen N."/>
            <person name="Bonometti L."/>
            <person name="Westerberg I."/>
            <person name="Brannstrom I.O."/>
            <person name="Guillou S."/>
            <person name="Cros-Aarteil S."/>
            <person name="Calhoun S."/>
            <person name="Haridas S."/>
            <person name="Kuo A."/>
            <person name="Mondo S."/>
            <person name="Pangilinan J."/>
            <person name="Riley R."/>
            <person name="Labutti K."/>
            <person name="Andreopoulos B."/>
            <person name="Lipzen A."/>
            <person name="Chen C."/>
            <person name="Yanf M."/>
            <person name="Daum C."/>
            <person name="Ng V."/>
            <person name="Clum A."/>
            <person name="Steindorff A."/>
            <person name="Ohm R."/>
            <person name="Martin F."/>
            <person name="Silar P."/>
            <person name="Natvig D."/>
            <person name="Lalanne C."/>
            <person name="Gautier V."/>
            <person name="Ament-Velasquez S.L."/>
            <person name="Kruys A."/>
            <person name="Hutchinson M.I."/>
            <person name="Powell A.J."/>
            <person name="Barry K."/>
            <person name="Miller A.N."/>
            <person name="Grigoriev I.V."/>
            <person name="Debuchy R."/>
            <person name="Gladieux P."/>
            <person name="Thoren M.H."/>
            <person name="Johannesson H."/>
        </authorList>
    </citation>
    <scope>NUCLEOTIDE SEQUENCE</scope>
    <source>
        <strain evidence="2">PSN4</strain>
    </source>
</reference>
<feature type="transmembrane region" description="Helical" evidence="1">
    <location>
        <begin position="251"/>
        <end position="270"/>
    </location>
</feature>
<accession>A0AAJ0B7A2</accession>
<dbReference type="PANTHER" id="PTHR35043:SF7">
    <property type="entry name" value="TRANSCRIPTION FACTOR DOMAIN-CONTAINING PROTEIN"/>
    <property type="match status" value="1"/>
</dbReference>
<feature type="transmembrane region" description="Helical" evidence="1">
    <location>
        <begin position="435"/>
        <end position="458"/>
    </location>
</feature>
<dbReference type="PANTHER" id="PTHR35043">
    <property type="entry name" value="TRANSCRIPTION FACTOR DOMAIN-CONTAINING PROTEIN"/>
    <property type="match status" value="1"/>
</dbReference>
<evidence type="ECO:0000313" key="2">
    <source>
        <dbReference type="EMBL" id="KAK1753024.1"/>
    </source>
</evidence>
<keyword evidence="1" id="KW-1133">Transmembrane helix</keyword>
<feature type="transmembrane region" description="Helical" evidence="1">
    <location>
        <begin position="29"/>
        <end position="49"/>
    </location>
</feature>
<gene>
    <name evidence="2" type="ORF">QBC47DRAFT_387569</name>
</gene>
<comment type="caution">
    <text evidence="2">The sequence shown here is derived from an EMBL/GenBank/DDBJ whole genome shotgun (WGS) entry which is preliminary data.</text>
</comment>
<proteinExistence type="predicted"/>
<feature type="transmembrane region" description="Helical" evidence="1">
    <location>
        <begin position="367"/>
        <end position="385"/>
    </location>
</feature>
<keyword evidence="3" id="KW-1185">Reference proteome</keyword>
<name>A0AAJ0B7A2_9PEZI</name>
<feature type="transmembrane region" description="Helical" evidence="1">
    <location>
        <begin position="282"/>
        <end position="300"/>
    </location>
</feature>
<dbReference type="EMBL" id="MU839838">
    <property type="protein sequence ID" value="KAK1753024.1"/>
    <property type="molecule type" value="Genomic_DNA"/>
</dbReference>
<keyword evidence="1" id="KW-0472">Membrane</keyword>